<dbReference type="InterPro" id="IPR013499">
    <property type="entry name" value="TopoI_euk"/>
</dbReference>
<dbReference type="InterPro" id="IPR014727">
    <property type="entry name" value="TopoI_cat_a/b-sub_euk"/>
</dbReference>
<dbReference type="EC" id="5.6.2.1" evidence="3"/>
<evidence type="ECO:0000256" key="4">
    <source>
        <dbReference type="ARBA" id="ARBA00019632"/>
    </source>
</evidence>
<dbReference type="InterPro" id="IPR013034">
    <property type="entry name" value="DNA_topo_DNA_db_N_dom1"/>
</dbReference>
<dbReference type="Gene3D" id="1.10.132.10">
    <property type="match status" value="1"/>
</dbReference>
<dbReference type="Gene3D" id="2.170.11.10">
    <property type="entry name" value="DNA Topoisomerase I, domain 2"/>
    <property type="match status" value="1"/>
</dbReference>
<evidence type="ECO:0000256" key="7">
    <source>
        <dbReference type="ARBA" id="ARBA00023235"/>
    </source>
</evidence>
<dbReference type="GO" id="GO:0006265">
    <property type="term" value="P:DNA topological change"/>
    <property type="evidence" value="ECO:0007669"/>
    <property type="project" value="InterPro"/>
</dbReference>
<protein>
    <recommendedName>
        <fullName evidence="4">DNA topoisomerase 1</fullName>
        <ecNumber evidence="3">5.6.2.1</ecNumber>
    </recommendedName>
    <alternativeName>
        <fullName evidence="8">DNA topoisomerase I</fullName>
    </alternativeName>
</protein>
<dbReference type="GO" id="GO:0005694">
    <property type="term" value="C:chromosome"/>
    <property type="evidence" value="ECO:0007669"/>
    <property type="project" value="InterPro"/>
</dbReference>
<dbReference type="PANTHER" id="PTHR10290:SF3">
    <property type="entry name" value="DNA TOPOISOMERASE 1"/>
    <property type="match status" value="1"/>
</dbReference>
<dbReference type="InterPro" id="IPR008336">
    <property type="entry name" value="TopoI_DNA-bd_euk"/>
</dbReference>
<sequence>MSKNFYIASYNAYNQLLNLNTFLIGGKVNIKWETFHHNGVMFPPKYVPHGIPIVYKGEKVILSSEQEEYATIFSRYIDTEYYKGDKFKKNFWKDWKVILGKNHIIQDLENCDFSLIYKYILELREKKKDLTKDEKEKIKQIKEKDTEKFKIAYVDGKPQPVGNYLVEPPSIFIGRGCHPYIGKIKRRIYPEDITLNLSKDAIIPKVEDGRKWGNIVHEKNSIWLASWKDNITGKTKYVWLSDKSDIKAQGDLDKFETARRLKKHIKSIKMKNNENLLNSDIKIKQLSTALYFIDNFALRVGNEKGDDEADTVGVVSLRVEHIENLDNNQIKLDFLGKDSVRYVRTFTVDEIVYKNLIDLKKDKNKDDDIFDKIKTNDLNEYLKTFLDGLTAKVFRTYNASNLFQEELNQINKKYQDYDKDDKYDLLLEGYNKANAKVALLCNHQKNISKNFSEQTLKLKDQIKDLKEKKKNAKEPKKYDEKIKKLKTKLDLKQELKNLSLGTSKINYIDPRITVSFMKKHEIPIDKIFNKSLQEKFKWAFEVDKEFIF</sequence>
<dbReference type="Gene3D" id="3.90.15.10">
    <property type="entry name" value="Topoisomerase I, Chain A, domain 3"/>
    <property type="match status" value="1"/>
</dbReference>
<evidence type="ECO:0000256" key="3">
    <source>
        <dbReference type="ARBA" id="ARBA00012891"/>
    </source>
</evidence>
<dbReference type="GO" id="GO:0007059">
    <property type="term" value="P:chromosome segregation"/>
    <property type="evidence" value="ECO:0007669"/>
    <property type="project" value="TreeGrafter"/>
</dbReference>
<dbReference type="Pfam" id="PF01028">
    <property type="entry name" value="Topoisom_I"/>
    <property type="match status" value="1"/>
</dbReference>
<dbReference type="EMBL" id="MN739832">
    <property type="protein sequence ID" value="QHT73785.1"/>
    <property type="molecule type" value="Genomic_DNA"/>
</dbReference>
<dbReference type="GO" id="GO:0003917">
    <property type="term" value="F:DNA topoisomerase type I (single strand cut, ATP-independent) activity"/>
    <property type="evidence" value="ECO:0007669"/>
    <property type="project" value="UniProtKB-EC"/>
</dbReference>
<dbReference type="InterPro" id="IPR013030">
    <property type="entry name" value="DNA_topo_DNA_db_N_dom2"/>
</dbReference>
<dbReference type="InterPro" id="IPR011010">
    <property type="entry name" value="DNA_brk_join_enz"/>
</dbReference>
<dbReference type="GO" id="GO:0005730">
    <property type="term" value="C:nucleolus"/>
    <property type="evidence" value="ECO:0007669"/>
    <property type="project" value="TreeGrafter"/>
</dbReference>
<accession>A0A6C0H0V9</accession>
<keyword evidence="6" id="KW-0238">DNA-binding</keyword>
<evidence type="ECO:0000313" key="10">
    <source>
        <dbReference type="EMBL" id="QHT73785.1"/>
    </source>
</evidence>
<keyword evidence="7" id="KW-0413">Isomerase</keyword>
<comment type="catalytic activity">
    <reaction evidence="1">
        <text>ATP-independent breakage of single-stranded DNA, followed by passage and rejoining.</text>
        <dbReference type="EC" id="5.6.2.1"/>
    </reaction>
</comment>
<evidence type="ECO:0000256" key="6">
    <source>
        <dbReference type="ARBA" id="ARBA00023125"/>
    </source>
</evidence>
<dbReference type="InterPro" id="IPR025834">
    <property type="entry name" value="TopoI_C_dom"/>
</dbReference>
<dbReference type="Pfam" id="PF02919">
    <property type="entry name" value="Topoisom_I_N"/>
    <property type="match status" value="1"/>
</dbReference>
<reference evidence="10" key="1">
    <citation type="journal article" date="2020" name="Nature">
        <title>Giant virus diversity and host interactions through global metagenomics.</title>
        <authorList>
            <person name="Schulz F."/>
            <person name="Roux S."/>
            <person name="Paez-Espino D."/>
            <person name="Jungbluth S."/>
            <person name="Walsh D.A."/>
            <person name="Denef V.J."/>
            <person name="McMahon K.D."/>
            <person name="Konstantinidis K.T."/>
            <person name="Eloe-Fadrosh E.A."/>
            <person name="Kyrpides N.C."/>
            <person name="Woyke T."/>
        </authorList>
    </citation>
    <scope>NUCLEOTIDE SEQUENCE</scope>
    <source>
        <strain evidence="10">GVMAG-M-3300023179-4</strain>
    </source>
</reference>
<dbReference type="PRINTS" id="PR00416">
    <property type="entry name" value="EUTPISMRASEI"/>
</dbReference>
<dbReference type="InterPro" id="IPR036202">
    <property type="entry name" value="TopoI_DNA-bd_euk_N_sf"/>
</dbReference>
<keyword evidence="5" id="KW-0799">Topoisomerase</keyword>
<evidence type="ECO:0000256" key="2">
    <source>
        <dbReference type="ARBA" id="ARBA00006645"/>
    </source>
</evidence>
<name>A0A6C0H0V9_9ZZZZ</name>
<feature type="domain" description="DNA topoisomerase I eukaryotic-type" evidence="9">
    <location>
        <begin position="171"/>
        <end position="521"/>
    </location>
</feature>
<proteinExistence type="inferred from homology"/>
<dbReference type="InterPro" id="IPR014711">
    <property type="entry name" value="TopoI_cat_a-hlx-sub_euk"/>
</dbReference>
<dbReference type="PANTHER" id="PTHR10290">
    <property type="entry name" value="DNA TOPOISOMERASE I"/>
    <property type="match status" value="1"/>
</dbReference>
<dbReference type="GO" id="GO:0006260">
    <property type="term" value="P:DNA replication"/>
    <property type="evidence" value="ECO:0007669"/>
    <property type="project" value="TreeGrafter"/>
</dbReference>
<dbReference type="PROSITE" id="PS00176">
    <property type="entry name" value="TOPO_IB_1"/>
    <property type="match status" value="1"/>
</dbReference>
<dbReference type="InterPro" id="IPR001631">
    <property type="entry name" value="TopoI"/>
</dbReference>
<dbReference type="GO" id="GO:0003677">
    <property type="term" value="F:DNA binding"/>
    <property type="evidence" value="ECO:0007669"/>
    <property type="project" value="UniProtKB-KW"/>
</dbReference>
<dbReference type="Pfam" id="PF14370">
    <property type="entry name" value="Topo_C_assoc"/>
    <property type="match status" value="1"/>
</dbReference>
<comment type="similarity">
    <text evidence="2">Belongs to the type IB topoisomerase family.</text>
</comment>
<dbReference type="SUPFAM" id="SSF56741">
    <property type="entry name" value="Eukaryotic DNA topoisomerase I, N-terminal DNA-binding fragment"/>
    <property type="match status" value="1"/>
</dbReference>
<dbReference type="InterPro" id="IPR018521">
    <property type="entry name" value="TopoIB_AS"/>
</dbReference>
<dbReference type="InterPro" id="IPR051062">
    <property type="entry name" value="Topoisomerase_IB"/>
</dbReference>
<evidence type="ECO:0000256" key="8">
    <source>
        <dbReference type="ARBA" id="ARBA00033297"/>
    </source>
</evidence>
<evidence type="ECO:0000259" key="9">
    <source>
        <dbReference type="SMART" id="SM00435"/>
    </source>
</evidence>
<dbReference type="Gene3D" id="1.10.10.41">
    <property type="entry name" value="Yeast DNA topoisomerase - domain 1"/>
    <property type="match status" value="1"/>
</dbReference>
<dbReference type="PROSITE" id="PS52038">
    <property type="entry name" value="TOPO_IB_2"/>
    <property type="match status" value="1"/>
</dbReference>
<evidence type="ECO:0000256" key="5">
    <source>
        <dbReference type="ARBA" id="ARBA00023029"/>
    </source>
</evidence>
<dbReference type="AlphaFoldDB" id="A0A6C0H0V9"/>
<dbReference type="SUPFAM" id="SSF56349">
    <property type="entry name" value="DNA breaking-rejoining enzymes"/>
    <property type="match status" value="1"/>
</dbReference>
<dbReference type="InterPro" id="IPR013500">
    <property type="entry name" value="TopoI_cat_euk"/>
</dbReference>
<dbReference type="SMART" id="SM00435">
    <property type="entry name" value="TOPEUc"/>
    <property type="match status" value="1"/>
</dbReference>
<evidence type="ECO:0000256" key="1">
    <source>
        <dbReference type="ARBA" id="ARBA00000213"/>
    </source>
</evidence>
<organism evidence="10">
    <name type="scientific">viral metagenome</name>
    <dbReference type="NCBI Taxonomy" id="1070528"/>
    <lineage>
        <taxon>unclassified sequences</taxon>
        <taxon>metagenomes</taxon>
        <taxon>organismal metagenomes</taxon>
    </lineage>
</organism>